<reference evidence="3" key="1">
    <citation type="journal article" date="2014" name="Int. J. Syst. Evol. Microbiol.">
        <title>Complete genome sequence of Corynebacterium casei LMG S-19264T (=DSM 44701T), isolated from a smear-ripened cheese.</title>
        <authorList>
            <consortium name="US DOE Joint Genome Institute (JGI-PGF)"/>
            <person name="Walter F."/>
            <person name="Albersmeier A."/>
            <person name="Kalinowski J."/>
            <person name="Ruckert C."/>
        </authorList>
    </citation>
    <scope>NUCLEOTIDE SEQUENCE</scope>
    <source>
        <strain evidence="3">CGMCC 1.15725</strain>
    </source>
</reference>
<dbReference type="EMBL" id="BMJQ01000006">
    <property type="protein sequence ID" value="GGF19946.1"/>
    <property type="molecule type" value="Genomic_DNA"/>
</dbReference>
<name>A0A8J2YUF2_9PROT</name>
<feature type="region of interest" description="Disordered" evidence="1">
    <location>
        <begin position="338"/>
        <end position="360"/>
    </location>
</feature>
<feature type="domain" description="DUF4434" evidence="2">
    <location>
        <begin position="40"/>
        <end position="316"/>
    </location>
</feature>
<dbReference type="Gene3D" id="3.20.20.80">
    <property type="entry name" value="Glycosidases"/>
    <property type="match status" value="1"/>
</dbReference>
<organism evidence="3 4">
    <name type="scientific">Aliidongia dinghuensis</name>
    <dbReference type="NCBI Taxonomy" id="1867774"/>
    <lineage>
        <taxon>Bacteria</taxon>
        <taxon>Pseudomonadati</taxon>
        <taxon>Pseudomonadota</taxon>
        <taxon>Alphaproteobacteria</taxon>
        <taxon>Rhodospirillales</taxon>
        <taxon>Dongiaceae</taxon>
        <taxon>Aliidongia</taxon>
    </lineage>
</organism>
<proteinExistence type="predicted"/>
<dbReference type="SUPFAM" id="SSF51445">
    <property type="entry name" value="(Trans)glycosidases"/>
    <property type="match status" value="1"/>
</dbReference>
<dbReference type="Pfam" id="PF14488">
    <property type="entry name" value="DUF4434"/>
    <property type="match status" value="1"/>
</dbReference>
<reference evidence="3" key="2">
    <citation type="submission" date="2020-09" db="EMBL/GenBank/DDBJ databases">
        <authorList>
            <person name="Sun Q."/>
            <person name="Zhou Y."/>
        </authorList>
    </citation>
    <scope>NUCLEOTIDE SEQUENCE</scope>
    <source>
        <strain evidence="3">CGMCC 1.15725</strain>
    </source>
</reference>
<keyword evidence="4" id="KW-1185">Reference proteome</keyword>
<gene>
    <name evidence="3" type="ORF">GCM10011611_27420</name>
</gene>
<dbReference type="Proteomes" id="UP000646365">
    <property type="component" value="Unassembled WGS sequence"/>
</dbReference>
<dbReference type="InterPro" id="IPR027849">
    <property type="entry name" value="DUF4434"/>
</dbReference>
<dbReference type="RefSeq" id="WP_189046573.1">
    <property type="nucleotide sequence ID" value="NZ_BMJQ01000006.1"/>
</dbReference>
<evidence type="ECO:0000259" key="2">
    <source>
        <dbReference type="Pfam" id="PF14488"/>
    </source>
</evidence>
<dbReference type="InterPro" id="IPR017853">
    <property type="entry name" value="GH"/>
</dbReference>
<sequence length="360" mass="39887">MTVRGESMLSRRRFTLWLALAAAGLASRDAPVADWLPARLDGSFFQPWRADFDDLAIWPARFDLLRHLGCQQLILQWVDYVDGTDRFAASADTLDRLLDLAAARGLALRIGLPFDNGYWAAAAADEPKMDAHLKAVLTRQTRHIETASYAQHPAFAGWYLPQELDDYTWRRSGFLDRLLDYLSTITAAVAGHDDRLLAVSTFHSAFAASGVWPDLWSAILQRVALVPLIQDGAGVAAPTGEEHSAASAQLAERLRADAKPFELIIELFEQLDRDDGRAQQPFTARAASFARVRTQLERAVDLGPGRILGFAVDPYMTDRVAGGKALRRAYLLAARDPRTARVEDGSERQRQLQHDAAKPA</sequence>
<accession>A0A8J2YUF2</accession>
<evidence type="ECO:0000313" key="3">
    <source>
        <dbReference type="EMBL" id="GGF19946.1"/>
    </source>
</evidence>
<dbReference type="AlphaFoldDB" id="A0A8J2YUF2"/>
<protein>
    <recommendedName>
        <fullName evidence="2">DUF4434 domain-containing protein</fullName>
    </recommendedName>
</protein>
<evidence type="ECO:0000313" key="4">
    <source>
        <dbReference type="Proteomes" id="UP000646365"/>
    </source>
</evidence>
<comment type="caution">
    <text evidence="3">The sequence shown here is derived from an EMBL/GenBank/DDBJ whole genome shotgun (WGS) entry which is preliminary data.</text>
</comment>
<evidence type="ECO:0000256" key="1">
    <source>
        <dbReference type="SAM" id="MobiDB-lite"/>
    </source>
</evidence>